<name>A0A1I1QFD6_9GAMM</name>
<dbReference type="GO" id="GO:0004130">
    <property type="term" value="F:cytochrome-c peroxidase activity"/>
    <property type="evidence" value="ECO:0007669"/>
    <property type="project" value="TreeGrafter"/>
</dbReference>
<evidence type="ECO:0000313" key="18">
    <source>
        <dbReference type="EMBL" id="SFD17943.1"/>
    </source>
</evidence>
<keyword evidence="9" id="KW-0560">Oxidoreductase</keyword>
<evidence type="ECO:0000256" key="4">
    <source>
        <dbReference type="ARBA" id="ARBA00022617"/>
    </source>
</evidence>
<keyword evidence="18" id="KW-0575">Peroxidase</keyword>
<evidence type="ECO:0000256" key="14">
    <source>
        <dbReference type="PIRSR" id="PIRSR000294-2"/>
    </source>
</evidence>
<gene>
    <name evidence="18" type="ORF">SAMN05660831_01027</name>
</gene>
<feature type="binding site" description="covalent" evidence="13">
    <location>
        <position position="210"/>
    </location>
    <ligand>
        <name>heme c</name>
        <dbReference type="ChEBI" id="CHEBI:61717"/>
        <label>2</label>
    </ligand>
</feature>
<evidence type="ECO:0000256" key="11">
    <source>
        <dbReference type="ARBA" id="ARBA00058991"/>
    </source>
</evidence>
<evidence type="ECO:0000256" key="8">
    <source>
        <dbReference type="ARBA" id="ARBA00022982"/>
    </source>
</evidence>
<dbReference type="InterPro" id="IPR026259">
    <property type="entry name" value="MauG/Cytc_peroxidase"/>
</dbReference>
<keyword evidence="10 14" id="KW-0408">Iron</keyword>
<dbReference type="Gene3D" id="1.10.760.10">
    <property type="entry name" value="Cytochrome c-like domain"/>
    <property type="match status" value="2"/>
</dbReference>
<dbReference type="RefSeq" id="WP_093427677.1">
    <property type="nucleotide sequence ID" value="NZ_FOMJ01000002.1"/>
</dbReference>
<accession>A0A1I1QFD6</accession>
<evidence type="ECO:0000256" key="1">
    <source>
        <dbReference type="ARBA" id="ARBA00004418"/>
    </source>
</evidence>
<feature type="binding site" description="covalent" evidence="13">
    <location>
        <position position="65"/>
    </location>
    <ligand>
        <name>heme c</name>
        <dbReference type="ChEBI" id="CHEBI:61717"/>
        <label>1</label>
    </ligand>
</feature>
<dbReference type="Proteomes" id="UP000198611">
    <property type="component" value="Unassembled WGS sequence"/>
</dbReference>
<sequence>MKRITSILVAGALGGFAGVAAAQQWPAMPEEPPTPEDNPTTEAKVELGKKLYFDPRISSTGTVSCNTCHNVMEGGDDGRRTSMGVHGETGPRNAPTVWNAAFLSVQFWDGRADTLEDQAAGPIVNPVEMGMPDHAFTAERIGGIEGYREEFKEVFGSEEVNIERMTKAIGAYERTLLTPDTPYNNYVNGDEDAMTDKQLRGMETFKEVGCTSCHSGPAFAGPQMPLGTGFFQKFPTFEDNQYVEKYDLMEDTGRHAATGNESHKHMWRVPTLYNVELTAPYFHNGAVNSLDEAVRLMGKTQLNKELSDQQVEDIVAFMGALTANSFPDQELPRVPSMSGKSSVLEYRP</sequence>
<feature type="domain" description="Cytochrome c" evidence="17">
    <location>
        <begin position="43"/>
        <end position="152"/>
    </location>
</feature>
<feature type="binding site" description="covalent" evidence="13">
    <location>
        <position position="68"/>
    </location>
    <ligand>
        <name>heme c</name>
        <dbReference type="ChEBI" id="CHEBI:61717"/>
        <label>1</label>
    </ligand>
</feature>
<keyword evidence="19" id="KW-1185">Reference proteome</keyword>
<feature type="binding site" description="axial binding residue" evidence="14">
    <location>
        <position position="69"/>
    </location>
    <ligand>
        <name>heme c</name>
        <dbReference type="ChEBI" id="CHEBI:61717"/>
        <label>1</label>
    </ligand>
    <ligandPart>
        <name>Fe</name>
        <dbReference type="ChEBI" id="CHEBI:18248"/>
    </ligandPart>
</feature>
<keyword evidence="5 14" id="KW-0479">Metal-binding</keyword>
<keyword evidence="3" id="KW-0813">Transport</keyword>
<dbReference type="PIRSF" id="PIRSF000294">
    <property type="entry name" value="Cytochrome-c_peroxidase"/>
    <property type="match status" value="1"/>
</dbReference>
<comment type="subcellular location">
    <subcellularLocation>
        <location evidence="1">Periplasm</location>
    </subcellularLocation>
</comment>
<dbReference type="OrthoDB" id="9805202at2"/>
<organism evidence="18 19">
    <name type="scientific">Thiohalospira halophila DSM 15071</name>
    <dbReference type="NCBI Taxonomy" id="1123397"/>
    <lineage>
        <taxon>Bacteria</taxon>
        <taxon>Pseudomonadati</taxon>
        <taxon>Pseudomonadota</taxon>
        <taxon>Gammaproteobacteria</taxon>
        <taxon>Thiohalospirales</taxon>
        <taxon>Thiohalospiraceae</taxon>
        <taxon>Thiohalospira</taxon>
    </lineage>
</organism>
<feature type="binding site" description="covalent" evidence="13">
    <location>
        <position position="213"/>
    </location>
    <ligand>
        <name>heme c</name>
        <dbReference type="ChEBI" id="CHEBI:61717"/>
        <label>2</label>
    </ligand>
</feature>
<proteinExistence type="predicted"/>
<evidence type="ECO:0000256" key="16">
    <source>
        <dbReference type="SAM" id="SignalP"/>
    </source>
</evidence>
<evidence type="ECO:0000313" key="19">
    <source>
        <dbReference type="Proteomes" id="UP000198611"/>
    </source>
</evidence>
<feature type="signal peptide" evidence="16">
    <location>
        <begin position="1"/>
        <end position="22"/>
    </location>
</feature>
<dbReference type="Pfam" id="PF03150">
    <property type="entry name" value="CCP_MauG"/>
    <property type="match status" value="1"/>
</dbReference>
<keyword evidence="6 16" id="KW-0732">Signal</keyword>
<dbReference type="InterPro" id="IPR004852">
    <property type="entry name" value="Di-haem_cyt_c_peroxidsae"/>
</dbReference>
<dbReference type="GO" id="GO:0009055">
    <property type="term" value="F:electron transfer activity"/>
    <property type="evidence" value="ECO:0007669"/>
    <property type="project" value="InterPro"/>
</dbReference>
<keyword evidence="7" id="KW-0574">Periplasm</keyword>
<dbReference type="GO" id="GO:0020037">
    <property type="term" value="F:heme binding"/>
    <property type="evidence" value="ECO:0007669"/>
    <property type="project" value="InterPro"/>
</dbReference>
<evidence type="ECO:0000256" key="15">
    <source>
        <dbReference type="SAM" id="MobiDB-lite"/>
    </source>
</evidence>
<dbReference type="STRING" id="1123397.SAMN05660831_01027"/>
<evidence type="ECO:0000256" key="6">
    <source>
        <dbReference type="ARBA" id="ARBA00022729"/>
    </source>
</evidence>
<dbReference type="InterPro" id="IPR036909">
    <property type="entry name" value="Cyt_c-like_dom_sf"/>
</dbReference>
<feature type="region of interest" description="Disordered" evidence="15">
    <location>
        <begin position="328"/>
        <end position="348"/>
    </location>
</feature>
<protein>
    <recommendedName>
        <fullName evidence="12">Methylamine utilization protein MauG</fullName>
    </recommendedName>
</protein>
<dbReference type="InterPro" id="IPR009056">
    <property type="entry name" value="Cyt_c-like_dom"/>
</dbReference>
<comment type="cofactor">
    <cofactor evidence="13">
        <name>heme</name>
        <dbReference type="ChEBI" id="CHEBI:30413"/>
    </cofactor>
    <text evidence="13">Binds 2 heme groups.</text>
</comment>
<keyword evidence="8" id="KW-0249">Electron transport</keyword>
<dbReference type="PANTHER" id="PTHR30600:SF7">
    <property type="entry name" value="CYTOCHROME C PEROXIDASE-RELATED"/>
    <property type="match status" value="1"/>
</dbReference>
<dbReference type="FunFam" id="1.10.760.10:FF:000019">
    <property type="entry name" value="Di-heme cytochrome C peroxidase"/>
    <property type="match status" value="1"/>
</dbReference>
<evidence type="ECO:0000256" key="12">
    <source>
        <dbReference type="ARBA" id="ARBA00073576"/>
    </source>
</evidence>
<feature type="binding site" description="axial binding residue" evidence="14">
    <location>
        <position position="297"/>
    </location>
    <ligand>
        <name>heme c</name>
        <dbReference type="ChEBI" id="CHEBI:61717"/>
        <label>2</label>
    </ligand>
    <ligandPart>
        <name>Fe</name>
        <dbReference type="ChEBI" id="CHEBI:18248"/>
    </ligandPart>
</feature>
<dbReference type="AlphaFoldDB" id="A0A1I1QFD6"/>
<evidence type="ECO:0000256" key="7">
    <source>
        <dbReference type="ARBA" id="ARBA00022764"/>
    </source>
</evidence>
<keyword evidence="4 13" id="KW-0349">Heme</keyword>
<evidence type="ECO:0000259" key="17">
    <source>
        <dbReference type="PROSITE" id="PS51007"/>
    </source>
</evidence>
<comment type="function">
    <text evidence="11">Involved in methylamine metabolism. Essential for the maturation of the beta subunit of MADH, presumably via a step in the biosynthesis of tryptophan tryptophylquinone (TTQ), the cofactor of MADH.</text>
</comment>
<evidence type="ECO:0000256" key="2">
    <source>
        <dbReference type="ARBA" id="ARBA00004856"/>
    </source>
</evidence>
<reference evidence="18 19" key="1">
    <citation type="submission" date="2016-10" db="EMBL/GenBank/DDBJ databases">
        <authorList>
            <person name="de Groot N.N."/>
        </authorList>
    </citation>
    <scope>NUCLEOTIDE SEQUENCE [LARGE SCALE GENOMIC DNA]</scope>
    <source>
        <strain evidence="18 19">HL3</strain>
    </source>
</reference>
<comment type="PTM">
    <text evidence="13">Binds 2 heme groups per subunit.</text>
</comment>
<dbReference type="SUPFAM" id="SSF46626">
    <property type="entry name" value="Cytochrome c"/>
    <property type="match status" value="2"/>
</dbReference>
<comment type="pathway">
    <text evidence="2">One-carbon metabolism; methylamine degradation.</text>
</comment>
<dbReference type="PROSITE" id="PS51007">
    <property type="entry name" value="CYTC"/>
    <property type="match status" value="2"/>
</dbReference>
<evidence type="ECO:0000256" key="5">
    <source>
        <dbReference type="ARBA" id="ARBA00022723"/>
    </source>
</evidence>
<evidence type="ECO:0000256" key="3">
    <source>
        <dbReference type="ARBA" id="ARBA00022448"/>
    </source>
</evidence>
<evidence type="ECO:0000256" key="10">
    <source>
        <dbReference type="ARBA" id="ARBA00023004"/>
    </source>
</evidence>
<dbReference type="PANTHER" id="PTHR30600">
    <property type="entry name" value="CYTOCHROME C PEROXIDASE-RELATED"/>
    <property type="match status" value="1"/>
</dbReference>
<feature type="chain" id="PRO_5011520796" description="Methylamine utilization protein MauG" evidence="16">
    <location>
        <begin position="23"/>
        <end position="348"/>
    </location>
</feature>
<dbReference type="InterPro" id="IPR051395">
    <property type="entry name" value="Cytochrome_c_Peroxidase/MauG"/>
</dbReference>
<evidence type="ECO:0000256" key="9">
    <source>
        <dbReference type="ARBA" id="ARBA00023002"/>
    </source>
</evidence>
<dbReference type="GO" id="GO:0046872">
    <property type="term" value="F:metal ion binding"/>
    <property type="evidence" value="ECO:0007669"/>
    <property type="project" value="UniProtKB-KW"/>
</dbReference>
<evidence type="ECO:0000256" key="13">
    <source>
        <dbReference type="PIRSR" id="PIRSR000294-1"/>
    </source>
</evidence>
<dbReference type="EMBL" id="FOMJ01000002">
    <property type="protein sequence ID" value="SFD17943.1"/>
    <property type="molecule type" value="Genomic_DNA"/>
</dbReference>
<feature type="domain" description="Cytochrome c" evidence="17">
    <location>
        <begin position="196"/>
        <end position="322"/>
    </location>
</feature>
<feature type="binding site" description="axial binding residue" evidence="14">
    <location>
        <position position="214"/>
    </location>
    <ligand>
        <name>heme c</name>
        <dbReference type="ChEBI" id="CHEBI:61717"/>
        <label>2</label>
    </ligand>
    <ligandPart>
        <name>Fe</name>
        <dbReference type="ChEBI" id="CHEBI:18248"/>
    </ligandPart>
</feature>
<dbReference type="GO" id="GO:0042597">
    <property type="term" value="C:periplasmic space"/>
    <property type="evidence" value="ECO:0007669"/>
    <property type="project" value="UniProtKB-SubCell"/>
</dbReference>